<gene>
    <name evidence="2" type="ORF">FGRAMPH1_01T17961</name>
</gene>
<proteinExistence type="predicted"/>
<protein>
    <submittedName>
        <fullName evidence="2">Chromosome 3, complete genome</fullName>
    </submittedName>
</protein>
<reference evidence="3 4" key="1">
    <citation type="journal article" date="2007" name="Science">
        <title>The Fusarium graminearum genome reveals a link between localized polymorphism and pathogen specialization.</title>
        <authorList>
            <person name="Cuomo C.A."/>
            <person name="Gueldener U."/>
            <person name="Xu J.-R."/>
            <person name="Trail F."/>
            <person name="Turgeon B.G."/>
            <person name="Di Pietro A."/>
            <person name="Walton J.D."/>
            <person name="Ma L.-J."/>
            <person name="Baker S.E."/>
            <person name="Rep M."/>
            <person name="Adam G."/>
            <person name="Antoniw J."/>
            <person name="Baldwin T."/>
            <person name="Calvo S.E."/>
            <person name="Chang Y.-L."/>
            <person name="DeCaprio D."/>
            <person name="Gale L.R."/>
            <person name="Gnerre S."/>
            <person name="Goswami R.S."/>
            <person name="Hammond-Kosack K."/>
            <person name="Harris L.J."/>
            <person name="Hilburn K."/>
            <person name="Kennell J.C."/>
            <person name="Kroken S."/>
            <person name="Magnuson J.K."/>
            <person name="Mannhaupt G."/>
            <person name="Mauceli E.W."/>
            <person name="Mewes H.-W."/>
            <person name="Mitterbauer R."/>
            <person name="Muehlbauer G."/>
            <person name="Muensterkoetter M."/>
            <person name="Nelson D."/>
            <person name="O'Donnell K."/>
            <person name="Ouellet T."/>
            <person name="Qi W."/>
            <person name="Quesneville H."/>
            <person name="Roncero M.I.G."/>
            <person name="Seong K.-Y."/>
            <person name="Tetko I.V."/>
            <person name="Urban M."/>
            <person name="Waalwijk C."/>
            <person name="Ward T.J."/>
            <person name="Yao J."/>
            <person name="Birren B.W."/>
            <person name="Kistler H.C."/>
        </authorList>
    </citation>
    <scope>NUCLEOTIDE SEQUENCE [LARGE SCALE GENOMIC DNA]</scope>
    <source>
        <strain evidence="4">ATCC MYA-4620 / CBS 123657 / FGSC 9075 / NRRL 31084 / PH-1</strain>
        <strain evidence="3">PH-1 / ATCC MYA-4620 / FGSC 9075 / NRRL 31084</strain>
    </source>
</reference>
<reference evidence="2 4" key="3">
    <citation type="journal article" date="2015" name="BMC Genomics">
        <title>The completed genome sequence of the pathogenic ascomycete fungus Fusarium graminearum.</title>
        <authorList>
            <person name="King R."/>
            <person name="Urban M."/>
            <person name="Hammond-Kosack M.C."/>
            <person name="Hassani-Pak K."/>
            <person name="Hammond-Kosack K.E."/>
        </authorList>
    </citation>
    <scope>NUCLEOTIDE SEQUENCE [LARGE SCALE GENOMIC DNA]</scope>
    <source>
        <strain evidence="4">ATCC MYA-4620 / CBS 123657 / FGSC 9075 / NRRL 31084 / PH-1</strain>
        <strain evidence="2">PH-1</strain>
    </source>
</reference>
<sequence>MPQGSCFKPAQNSPRQQTSTSAGPSAEQQRRRKCNQNYGVPVNKVWIFPDSTVTQIVSNDYVKVSSAIIQFNCKCV</sequence>
<feature type="region of interest" description="Disordered" evidence="1">
    <location>
        <begin position="1"/>
        <end position="33"/>
    </location>
</feature>
<evidence type="ECO:0000313" key="2">
    <source>
        <dbReference type="EMBL" id="CEF87367.1"/>
    </source>
</evidence>
<evidence type="ECO:0000313" key="4">
    <source>
        <dbReference type="Proteomes" id="UP000070720"/>
    </source>
</evidence>
<dbReference type="InParanoid" id="A0A098E194"/>
<organism evidence="2 4">
    <name type="scientific">Gibberella zeae (strain ATCC MYA-4620 / CBS 123657 / FGSC 9075 / NRRL 31084 / PH-1)</name>
    <name type="common">Wheat head blight fungus</name>
    <name type="synonym">Fusarium graminearum</name>
    <dbReference type="NCBI Taxonomy" id="229533"/>
    <lineage>
        <taxon>Eukaryota</taxon>
        <taxon>Fungi</taxon>
        <taxon>Dikarya</taxon>
        <taxon>Ascomycota</taxon>
        <taxon>Pezizomycotina</taxon>
        <taxon>Sordariomycetes</taxon>
        <taxon>Hypocreomycetidae</taxon>
        <taxon>Hypocreales</taxon>
        <taxon>Nectriaceae</taxon>
        <taxon>Fusarium</taxon>
    </lineage>
</organism>
<accession>A0A0E0SLQ4</accession>
<reference evidence="3 4" key="2">
    <citation type="journal article" date="2010" name="Nature">
        <title>Comparative genomics reveals mobile pathogenicity chromosomes in Fusarium.</title>
        <authorList>
            <person name="Ma L.J."/>
            <person name="van der Does H.C."/>
            <person name="Borkovich K.A."/>
            <person name="Coleman J.J."/>
            <person name="Daboussi M.J."/>
            <person name="Di Pietro A."/>
            <person name="Dufresne M."/>
            <person name="Freitag M."/>
            <person name="Grabherr M."/>
            <person name="Henrissat B."/>
            <person name="Houterman P.M."/>
            <person name="Kang S."/>
            <person name="Shim W.B."/>
            <person name="Woloshuk C."/>
            <person name="Xie X."/>
            <person name="Xu J.R."/>
            <person name="Antoniw J."/>
            <person name="Baker S.E."/>
            <person name="Bluhm B.H."/>
            <person name="Breakspear A."/>
            <person name="Brown D.W."/>
            <person name="Butchko R.A."/>
            <person name="Chapman S."/>
            <person name="Coulson R."/>
            <person name="Coutinho P.M."/>
            <person name="Danchin E.G."/>
            <person name="Diener A."/>
            <person name="Gale L.R."/>
            <person name="Gardiner D.M."/>
            <person name="Goff S."/>
            <person name="Hammond-Kosack K.E."/>
            <person name="Hilburn K."/>
            <person name="Hua-Van A."/>
            <person name="Jonkers W."/>
            <person name="Kazan K."/>
            <person name="Kodira C.D."/>
            <person name="Koehrsen M."/>
            <person name="Kumar L."/>
            <person name="Lee Y.H."/>
            <person name="Li L."/>
            <person name="Manners J.M."/>
            <person name="Miranda-Saavedra D."/>
            <person name="Mukherjee M."/>
            <person name="Park G."/>
            <person name="Park J."/>
            <person name="Park S.Y."/>
            <person name="Proctor R.H."/>
            <person name="Regev A."/>
            <person name="Ruiz-Roldan M.C."/>
            <person name="Sain D."/>
            <person name="Sakthikumar S."/>
            <person name="Sykes S."/>
            <person name="Schwartz D.C."/>
            <person name="Turgeon B.G."/>
            <person name="Wapinski I."/>
            <person name="Yoder O."/>
            <person name="Young S."/>
            <person name="Zeng Q."/>
            <person name="Zhou S."/>
            <person name="Galagan J."/>
            <person name="Cuomo C.A."/>
            <person name="Kistler H.C."/>
            <person name="Rep M."/>
        </authorList>
    </citation>
    <scope>GENOME REANNOTATION</scope>
    <source>
        <strain evidence="4">ATCC MYA-4620 / CBS 123657 / FGSC 9075 / NRRL 31084 / PH-1</strain>
        <strain evidence="3">PH-1 / ATCC MYA-4620 / FGSC 9075 / NRRL 31084</strain>
    </source>
</reference>
<dbReference type="Proteomes" id="UP000070720">
    <property type="component" value="Chromosome 3"/>
</dbReference>
<dbReference type="EMBL" id="HG970334">
    <property type="protein sequence ID" value="CEF87367.1"/>
    <property type="molecule type" value="Genomic_DNA"/>
</dbReference>
<dbReference type="AlphaFoldDB" id="A0A098E194"/>
<dbReference type="EnsemblFungi" id="CEF87367">
    <property type="protein sequence ID" value="CEF87367"/>
    <property type="gene ID" value="FGRRES_20263"/>
</dbReference>
<keyword evidence="4" id="KW-1185">Reference proteome</keyword>
<evidence type="ECO:0000256" key="1">
    <source>
        <dbReference type="SAM" id="MobiDB-lite"/>
    </source>
</evidence>
<reference evidence="3" key="4">
    <citation type="submission" date="2017-01" db="UniProtKB">
        <authorList>
            <consortium name="EnsemblFungi"/>
        </authorList>
    </citation>
    <scope>IDENTIFICATION</scope>
    <source>
        <strain evidence="3">PH-1 / ATCC MYA-4620 / FGSC 9075 / NRRL 31084</strain>
    </source>
</reference>
<evidence type="ECO:0000313" key="3">
    <source>
        <dbReference type="EnsemblFungi" id="CEF87367"/>
    </source>
</evidence>
<dbReference type="VEuPathDB" id="FungiDB:FGRAMPH1_01G17961"/>
<feature type="compositionally biased region" description="Polar residues" evidence="1">
    <location>
        <begin position="10"/>
        <end position="27"/>
    </location>
</feature>
<accession>A0A098E194</accession>
<name>A0A098E194_GIBZE</name>